<evidence type="ECO:0000313" key="1">
    <source>
        <dbReference type="EMBL" id="KKT37536.1"/>
    </source>
</evidence>
<name>A0A0G1GR38_9BACT</name>
<reference evidence="1 2" key="1">
    <citation type="journal article" date="2015" name="Nature">
        <title>rRNA introns, odd ribosomes, and small enigmatic genomes across a large radiation of phyla.</title>
        <authorList>
            <person name="Brown C.T."/>
            <person name="Hug L.A."/>
            <person name="Thomas B.C."/>
            <person name="Sharon I."/>
            <person name="Castelle C.J."/>
            <person name="Singh A."/>
            <person name="Wilkins M.J."/>
            <person name="Williams K.H."/>
            <person name="Banfield J.F."/>
        </authorList>
    </citation>
    <scope>NUCLEOTIDE SEQUENCE [LARGE SCALE GENOMIC DNA]</scope>
</reference>
<gene>
    <name evidence="1" type="ORF">UW22_C0024G0003</name>
</gene>
<protein>
    <recommendedName>
        <fullName evidence="3">Nucleotidyl transferase AbiEii/AbiGii toxin family protein</fullName>
    </recommendedName>
</protein>
<evidence type="ECO:0000313" key="2">
    <source>
        <dbReference type="Proteomes" id="UP000034617"/>
    </source>
</evidence>
<dbReference type="InterPro" id="IPR014942">
    <property type="entry name" value="AbiEii"/>
</dbReference>
<comment type="caution">
    <text evidence="1">The sequence shown here is derived from an EMBL/GenBank/DDBJ whole genome shotgun (WGS) entry which is preliminary data.</text>
</comment>
<accession>A0A0G1GR38</accession>
<dbReference type="Pfam" id="PF08843">
    <property type="entry name" value="AbiEii"/>
    <property type="match status" value="2"/>
</dbReference>
<evidence type="ECO:0008006" key="3">
    <source>
        <dbReference type="Google" id="ProtNLM"/>
    </source>
</evidence>
<dbReference type="Proteomes" id="UP000034617">
    <property type="component" value="Unassembled WGS sequence"/>
</dbReference>
<dbReference type="PATRIC" id="fig|1618447.3.peg.679"/>
<dbReference type="EMBL" id="LCHM01000024">
    <property type="protein sequence ID" value="KKT37536.1"/>
    <property type="molecule type" value="Genomic_DNA"/>
</dbReference>
<dbReference type="AlphaFoldDB" id="A0A0G1GR38"/>
<proteinExistence type="predicted"/>
<organism evidence="1 2">
    <name type="scientific">Candidatus Gottesmanbacteria bacterium GW2011_GWB1_44_11c</name>
    <dbReference type="NCBI Taxonomy" id="1618447"/>
    <lineage>
        <taxon>Bacteria</taxon>
        <taxon>Candidatus Gottesmaniibacteriota</taxon>
    </lineage>
</organism>
<sequence>MLKIYLDILDEGRKAIFEKLSIFSQYGYLAGGTALALQIGHRQSVDFDVFTYKPFTKSLLSRIKSELHPKEVILNQQDQYSFSVGNGIEMTFIWFEQKLLDSAIPTSSLPLASIRDIAANKAHTVGRRALWRDYVDIFWILKYKYLTLSDIIDSAKRKYGIEFVETQFLEQLGYFSDVSVVPIQYIRVTHEPEEIKHYLLSQVQTYMQAKFDKA</sequence>